<feature type="transmembrane region" description="Helical" evidence="7">
    <location>
        <begin position="159"/>
        <end position="192"/>
    </location>
</feature>
<dbReference type="EMBL" id="MHVS01000005">
    <property type="protein sequence ID" value="OHA96474.1"/>
    <property type="molecule type" value="Genomic_DNA"/>
</dbReference>
<dbReference type="AlphaFoldDB" id="A0A1G2TGP8"/>
<dbReference type="InterPro" id="IPR050882">
    <property type="entry name" value="Prepilin_peptidase/N-MTase"/>
</dbReference>
<sequence length="230" mass="25466">MIVTVILFVFGTIIGSFLNVVGLRWNAKNFGGRSRCPSCGKTLRWYELAPVLSFVFLRARCARCKNRISWQYPAIEILTGLIFATVPYIYLPVFCLYIIILIYDFRHKIIPDSLVYSSVILALVFGSRDVIAGLILFSFFAAIWLLSSGRAIGFGDAKLGLSIGLLLGTAAGFSAIILAFWLGAASGILYMIFSPKNITMKSEMPFAPFLVLGAWLALIFNLDLLHVSLF</sequence>
<dbReference type="Proteomes" id="UP000177279">
    <property type="component" value="Unassembled WGS sequence"/>
</dbReference>
<feature type="domain" description="Prepilin type IV endopeptidase peptidase" evidence="8">
    <location>
        <begin position="94"/>
        <end position="187"/>
    </location>
</feature>
<comment type="subcellular location">
    <subcellularLocation>
        <location evidence="1">Cell membrane</location>
        <topology evidence="1">Multi-pass membrane protein</topology>
    </subcellularLocation>
</comment>
<evidence type="ECO:0000313" key="11">
    <source>
        <dbReference type="Proteomes" id="UP000177279"/>
    </source>
</evidence>
<organism evidence="10 11">
    <name type="scientific">Candidatus Zambryskibacteria bacterium RIFCSPHIGHO2_02_FULL_43_37</name>
    <dbReference type="NCBI Taxonomy" id="1802749"/>
    <lineage>
        <taxon>Bacteria</taxon>
        <taxon>Candidatus Zambryskiibacteriota</taxon>
    </lineage>
</organism>
<evidence type="ECO:0000256" key="7">
    <source>
        <dbReference type="SAM" id="Phobius"/>
    </source>
</evidence>
<evidence type="ECO:0000256" key="1">
    <source>
        <dbReference type="ARBA" id="ARBA00004651"/>
    </source>
</evidence>
<dbReference type="Pfam" id="PF01478">
    <property type="entry name" value="Peptidase_A24"/>
    <property type="match status" value="1"/>
</dbReference>
<evidence type="ECO:0000256" key="2">
    <source>
        <dbReference type="ARBA" id="ARBA00005801"/>
    </source>
</evidence>
<dbReference type="InterPro" id="IPR000045">
    <property type="entry name" value="Prepilin_IV_endopep_pep"/>
</dbReference>
<keyword evidence="5 7" id="KW-1133">Transmembrane helix</keyword>
<comment type="caution">
    <text evidence="10">The sequence shown here is derived from an EMBL/GenBank/DDBJ whole genome shotgun (WGS) entry which is preliminary data.</text>
</comment>
<comment type="similarity">
    <text evidence="2">Belongs to the peptidase A24 family.</text>
</comment>
<feature type="transmembrane region" description="Helical" evidence="7">
    <location>
        <begin position="114"/>
        <end position="147"/>
    </location>
</feature>
<feature type="transmembrane region" description="Helical" evidence="7">
    <location>
        <begin position="6"/>
        <end position="25"/>
    </location>
</feature>
<gene>
    <name evidence="10" type="ORF">A3D49_01135</name>
</gene>
<dbReference type="Pfam" id="PF06750">
    <property type="entry name" value="A24_N_bact"/>
    <property type="match status" value="1"/>
</dbReference>
<evidence type="ECO:0000256" key="3">
    <source>
        <dbReference type="ARBA" id="ARBA00022475"/>
    </source>
</evidence>
<dbReference type="InterPro" id="IPR010627">
    <property type="entry name" value="Prepilin_pept_A24_N"/>
</dbReference>
<evidence type="ECO:0000256" key="4">
    <source>
        <dbReference type="ARBA" id="ARBA00022692"/>
    </source>
</evidence>
<dbReference type="GO" id="GO:0006465">
    <property type="term" value="P:signal peptide processing"/>
    <property type="evidence" value="ECO:0007669"/>
    <property type="project" value="TreeGrafter"/>
</dbReference>
<keyword evidence="4 7" id="KW-0812">Transmembrane</keyword>
<feature type="domain" description="Prepilin peptidase A24 N-terminal" evidence="9">
    <location>
        <begin position="9"/>
        <end position="87"/>
    </location>
</feature>
<feature type="transmembrane region" description="Helical" evidence="7">
    <location>
        <begin position="77"/>
        <end position="102"/>
    </location>
</feature>
<dbReference type="GO" id="GO:0004190">
    <property type="term" value="F:aspartic-type endopeptidase activity"/>
    <property type="evidence" value="ECO:0007669"/>
    <property type="project" value="InterPro"/>
</dbReference>
<evidence type="ECO:0000259" key="8">
    <source>
        <dbReference type="Pfam" id="PF01478"/>
    </source>
</evidence>
<feature type="transmembrane region" description="Helical" evidence="7">
    <location>
        <begin position="204"/>
        <end position="225"/>
    </location>
</feature>
<dbReference type="Gene3D" id="1.20.120.1220">
    <property type="match status" value="1"/>
</dbReference>
<keyword evidence="6 7" id="KW-0472">Membrane</keyword>
<evidence type="ECO:0008006" key="12">
    <source>
        <dbReference type="Google" id="ProtNLM"/>
    </source>
</evidence>
<evidence type="ECO:0000256" key="5">
    <source>
        <dbReference type="ARBA" id="ARBA00022989"/>
    </source>
</evidence>
<protein>
    <recommendedName>
        <fullName evidence="12">Peptidase A24A N-terminal domain-containing protein</fullName>
    </recommendedName>
</protein>
<evidence type="ECO:0000313" key="10">
    <source>
        <dbReference type="EMBL" id="OHA96474.1"/>
    </source>
</evidence>
<evidence type="ECO:0000259" key="9">
    <source>
        <dbReference type="Pfam" id="PF06750"/>
    </source>
</evidence>
<dbReference type="GO" id="GO:0005886">
    <property type="term" value="C:plasma membrane"/>
    <property type="evidence" value="ECO:0007669"/>
    <property type="project" value="UniProtKB-SubCell"/>
</dbReference>
<name>A0A1G2TGP8_9BACT</name>
<dbReference type="PANTHER" id="PTHR30487:SF0">
    <property type="entry name" value="PREPILIN LEADER PEPTIDASE_N-METHYLTRANSFERASE-RELATED"/>
    <property type="match status" value="1"/>
</dbReference>
<reference evidence="10 11" key="1">
    <citation type="journal article" date="2016" name="Nat. Commun.">
        <title>Thousands of microbial genomes shed light on interconnected biogeochemical processes in an aquifer system.</title>
        <authorList>
            <person name="Anantharaman K."/>
            <person name="Brown C.T."/>
            <person name="Hug L.A."/>
            <person name="Sharon I."/>
            <person name="Castelle C.J."/>
            <person name="Probst A.J."/>
            <person name="Thomas B.C."/>
            <person name="Singh A."/>
            <person name="Wilkins M.J."/>
            <person name="Karaoz U."/>
            <person name="Brodie E.L."/>
            <person name="Williams K.H."/>
            <person name="Hubbard S.S."/>
            <person name="Banfield J.F."/>
        </authorList>
    </citation>
    <scope>NUCLEOTIDE SEQUENCE [LARGE SCALE GENOMIC DNA]</scope>
</reference>
<keyword evidence="3" id="KW-1003">Cell membrane</keyword>
<evidence type="ECO:0000256" key="6">
    <source>
        <dbReference type="ARBA" id="ARBA00023136"/>
    </source>
</evidence>
<proteinExistence type="inferred from homology"/>
<accession>A0A1G2TGP8</accession>
<dbReference type="PANTHER" id="PTHR30487">
    <property type="entry name" value="TYPE 4 PREPILIN-LIKE PROTEINS LEADER PEPTIDE-PROCESSING ENZYME"/>
    <property type="match status" value="1"/>
</dbReference>